<feature type="region of interest" description="Disordered" evidence="1">
    <location>
        <begin position="1"/>
        <end position="72"/>
    </location>
</feature>
<name>A0A433QPV0_9FUNG</name>
<evidence type="ECO:0000313" key="2">
    <source>
        <dbReference type="EMBL" id="RUS31812.1"/>
    </source>
</evidence>
<comment type="caution">
    <text evidence="2">The sequence shown here is derived from an EMBL/GenBank/DDBJ whole genome shotgun (WGS) entry which is preliminary data.</text>
</comment>
<gene>
    <name evidence="2" type="ORF">BC938DRAFT_477013</name>
</gene>
<feature type="compositionally biased region" description="Basic and acidic residues" evidence="1">
    <location>
        <begin position="31"/>
        <end position="47"/>
    </location>
</feature>
<dbReference type="InterPro" id="IPR013218">
    <property type="entry name" value="Dsn1/Mis13"/>
</dbReference>
<evidence type="ECO:0000313" key="3">
    <source>
        <dbReference type="Proteomes" id="UP000274822"/>
    </source>
</evidence>
<feature type="compositionally biased region" description="Polar residues" evidence="1">
    <location>
        <begin position="1"/>
        <end position="18"/>
    </location>
</feature>
<protein>
    <recommendedName>
        <fullName evidence="4">Mis12-Mtw1 protein family-domain-containing protein</fullName>
    </recommendedName>
</protein>
<dbReference type="GO" id="GO:0000444">
    <property type="term" value="C:MIS12/MIND type complex"/>
    <property type="evidence" value="ECO:0007669"/>
    <property type="project" value="InterPro"/>
</dbReference>
<dbReference type="EMBL" id="RBNJ01002583">
    <property type="protein sequence ID" value="RUS31812.1"/>
    <property type="molecule type" value="Genomic_DNA"/>
</dbReference>
<feature type="compositionally biased region" description="Basic residues" evidence="1">
    <location>
        <begin position="20"/>
        <end position="30"/>
    </location>
</feature>
<evidence type="ECO:0008006" key="4">
    <source>
        <dbReference type="Google" id="ProtNLM"/>
    </source>
</evidence>
<dbReference type="Proteomes" id="UP000274822">
    <property type="component" value="Unassembled WGS sequence"/>
</dbReference>
<evidence type="ECO:0000256" key="1">
    <source>
        <dbReference type="SAM" id="MobiDB-lite"/>
    </source>
</evidence>
<proteinExistence type="predicted"/>
<dbReference type="AlphaFoldDB" id="A0A433QPV0"/>
<dbReference type="PANTHER" id="PTHR14778:SF2">
    <property type="entry name" value="KINETOCHORE-ASSOCIATED PROTEIN DSN1 HOMOLOG"/>
    <property type="match status" value="1"/>
</dbReference>
<sequence length="447" mass="50973">MPLRSATVTMTQQQNTPHLLQHRPYHAKRKARDDDSGRYNDDTKENRPTTSRGNKQKKTKQGAMSDEEEDNGFIFKRTRSRTSLGNTQNVVKTAQSAQLSASSAVQPPIKNTAITTRKTGVLEQHFQQGQQLPQKQRRPVDTIVAIPINETPMIRKNQEIRNGKRRSSFSMRGKRASSIGNGFVALPHASILPEDFYKHISPELPGPVRMKQLLAWCGRRAIDAQRRTGSGKQAAEFAKEIQEDVMNALINSQLNTSWYHRRADHDEKEESCSSEKKLHPQNVENAQKVTFYEATLKRLEAEDSAWIHFIRRFNSLHAAVLDSCPPVPPQFGLGANEPTSGVPIESDEVDWGILEEEEREFLQKYCDEKQDNSEDHLASQVTNNQECQVNQLYHILYNATQFNQITRQYCEELFRRLLTSLDSQQHQGLVRAPEAMDILRTLARTSS</sequence>
<dbReference type="Pfam" id="PF08202">
    <property type="entry name" value="MIS13"/>
    <property type="match status" value="1"/>
</dbReference>
<dbReference type="PANTHER" id="PTHR14778">
    <property type="entry name" value="KINETOCHORE-ASSOCIATED PROTEIN DSN1 HOMOLOG"/>
    <property type="match status" value="1"/>
</dbReference>
<organism evidence="2 3">
    <name type="scientific">Jimgerdemannia flammicorona</name>
    <dbReference type="NCBI Taxonomy" id="994334"/>
    <lineage>
        <taxon>Eukaryota</taxon>
        <taxon>Fungi</taxon>
        <taxon>Fungi incertae sedis</taxon>
        <taxon>Mucoromycota</taxon>
        <taxon>Mucoromycotina</taxon>
        <taxon>Endogonomycetes</taxon>
        <taxon>Endogonales</taxon>
        <taxon>Endogonaceae</taxon>
        <taxon>Jimgerdemannia</taxon>
    </lineage>
</organism>
<reference evidence="2 3" key="1">
    <citation type="journal article" date="2018" name="New Phytol.">
        <title>Phylogenomics of Endogonaceae and evolution of mycorrhizas within Mucoromycota.</title>
        <authorList>
            <person name="Chang Y."/>
            <person name="Desiro A."/>
            <person name="Na H."/>
            <person name="Sandor L."/>
            <person name="Lipzen A."/>
            <person name="Clum A."/>
            <person name="Barry K."/>
            <person name="Grigoriev I.V."/>
            <person name="Martin F.M."/>
            <person name="Stajich J.E."/>
            <person name="Smith M.E."/>
            <person name="Bonito G."/>
            <person name="Spatafora J.W."/>
        </authorList>
    </citation>
    <scope>NUCLEOTIDE SEQUENCE [LARGE SCALE GENOMIC DNA]</scope>
    <source>
        <strain evidence="2 3">AD002</strain>
    </source>
</reference>
<keyword evidence="3" id="KW-1185">Reference proteome</keyword>
<dbReference type="GO" id="GO:0007059">
    <property type="term" value="P:chromosome segregation"/>
    <property type="evidence" value="ECO:0007669"/>
    <property type="project" value="InterPro"/>
</dbReference>
<dbReference type="GO" id="GO:0051301">
    <property type="term" value="P:cell division"/>
    <property type="evidence" value="ECO:0007669"/>
    <property type="project" value="InterPro"/>
</dbReference>
<accession>A0A433QPV0</accession>